<evidence type="ECO:0000256" key="2">
    <source>
        <dbReference type="ARBA" id="ARBA00022448"/>
    </source>
</evidence>
<dbReference type="Gene3D" id="1.20.1530.20">
    <property type="match status" value="1"/>
</dbReference>
<gene>
    <name evidence="9" type="ORF">CRU91_01590</name>
</gene>
<keyword evidence="5" id="KW-0406">Ion transport</keyword>
<sequence length="461" mass="50409">MYTYLLVVTLFSFGIVLMLYFGYINSNVSLGTLQLTSENGVFNDLKTLIINQFHHPLSLLLTQIIVIMIATRIFGFIATKVLLPIVVGEIIAGIILGPSFLSSMLPAFSETLFPKSSLGNLSMISQLGLVFFMFVIGMELDWDSLKSKTKESVVISHSSILFPFFLGVGLSLFLYNEFAPQNISFIPFALFMGIAMSITAFPVLAKIVKERNISNTSYGAMSLTCAAADDATGWYILAIIIAISSSTSLGASALSLGLIIAYMLIMIYLIKPFLAWFASKYQDDTTLNMSMVAIILIVLLLSSLATEIIGIHALFGAFIAGVIMPSNKDSKLREKLIPKIEYVSVLVLLPLFFALTGLRTQIGLMETSYHWYICGIIILVAVAGKLLGAALSSKFMGFSWSDSFRIGALMNTRGLMELIVLNIGYELGILSAELFAMFVIMALVTTAMTGPLLHLIDKIKK</sequence>
<dbReference type="OrthoDB" id="9793589at2"/>
<feature type="transmembrane region" description="Helical" evidence="7">
    <location>
        <begin position="370"/>
        <end position="391"/>
    </location>
</feature>
<evidence type="ECO:0000256" key="7">
    <source>
        <dbReference type="SAM" id="Phobius"/>
    </source>
</evidence>
<feature type="transmembrane region" description="Helical" evidence="7">
    <location>
        <begin position="121"/>
        <end position="140"/>
    </location>
</feature>
<evidence type="ECO:0000256" key="1">
    <source>
        <dbReference type="ARBA" id="ARBA00004141"/>
    </source>
</evidence>
<feature type="transmembrane region" description="Helical" evidence="7">
    <location>
        <begin position="434"/>
        <end position="456"/>
    </location>
</feature>
<keyword evidence="3 7" id="KW-0812">Transmembrane</keyword>
<feature type="domain" description="Cation/H+ exchanger transmembrane" evidence="8">
    <location>
        <begin position="72"/>
        <end position="453"/>
    </location>
</feature>
<dbReference type="GO" id="GO:1902600">
    <property type="term" value="P:proton transmembrane transport"/>
    <property type="evidence" value="ECO:0007669"/>
    <property type="project" value="InterPro"/>
</dbReference>
<keyword evidence="10" id="KW-1185">Reference proteome</keyword>
<evidence type="ECO:0000313" key="10">
    <source>
        <dbReference type="Proteomes" id="UP000252669"/>
    </source>
</evidence>
<dbReference type="Pfam" id="PF00999">
    <property type="entry name" value="Na_H_Exchanger"/>
    <property type="match status" value="1"/>
</dbReference>
<dbReference type="GO" id="GO:0015297">
    <property type="term" value="F:antiporter activity"/>
    <property type="evidence" value="ECO:0007669"/>
    <property type="project" value="InterPro"/>
</dbReference>
<feature type="transmembrane region" description="Helical" evidence="7">
    <location>
        <begin position="185"/>
        <end position="208"/>
    </location>
</feature>
<evidence type="ECO:0000313" key="9">
    <source>
        <dbReference type="EMBL" id="RBQ30059.1"/>
    </source>
</evidence>
<dbReference type="InterPro" id="IPR050794">
    <property type="entry name" value="CPA2_transporter"/>
</dbReference>
<dbReference type="InterPro" id="IPR006153">
    <property type="entry name" value="Cation/H_exchanger_TM"/>
</dbReference>
<dbReference type="PANTHER" id="PTHR32468:SF0">
    <property type="entry name" value="K(+)_H(+) ANTIPORTER 1"/>
    <property type="match status" value="1"/>
</dbReference>
<proteinExistence type="predicted"/>
<feature type="transmembrane region" description="Helical" evidence="7">
    <location>
        <begin position="220"/>
        <end position="243"/>
    </location>
</feature>
<dbReference type="PANTHER" id="PTHR32468">
    <property type="entry name" value="CATION/H + ANTIPORTER"/>
    <property type="match status" value="1"/>
</dbReference>
<feature type="transmembrane region" description="Helical" evidence="7">
    <location>
        <begin position="340"/>
        <end position="358"/>
    </location>
</feature>
<dbReference type="EMBL" id="PDKB01000002">
    <property type="protein sequence ID" value="RBQ30059.1"/>
    <property type="molecule type" value="Genomic_DNA"/>
</dbReference>
<comment type="caution">
    <text evidence="9">The sequence shown here is derived from an EMBL/GenBank/DDBJ whole genome shotgun (WGS) entry which is preliminary data.</text>
</comment>
<evidence type="ECO:0000256" key="4">
    <source>
        <dbReference type="ARBA" id="ARBA00022989"/>
    </source>
</evidence>
<keyword evidence="4 7" id="KW-1133">Transmembrane helix</keyword>
<feature type="transmembrane region" description="Helical" evidence="7">
    <location>
        <begin position="81"/>
        <end position="101"/>
    </location>
</feature>
<feature type="transmembrane region" description="Helical" evidence="7">
    <location>
        <begin position="5"/>
        <end position="24"/>
    </location>
</feature>
<keyword evidence="6 7" id="KW-0472">Membrane</keyword>
<feature type="transmembrane region" description="Helical" evidence="7">
    <location>
        <begin position="291"/>
        <end position="320"/>
    </location>
</feature>
<keyword evidence="2" id="KW-0813">Transport</keyword>
<evidence type="ECO:0000256" key="5">
    <source>
        <dbReference type="ARBA" id="ARBA00023065"/>
    </source>
</evidence>
<dbReference type="AlphaFoldDB" id="A0A366MX70"/>
<organism evidence="9 10">
    <name type="scientific">Aliarcobacter vitoriensis</name>
    <dbReference type="NCBI Taxonomy" id="2011099"/>
    <lineage>
        <taxon>Bacteria</taxon>
        <taxon>Pseudomonadati</taxon>
        <taxon>Campylobacterota</taxon>
        <taxon>Epsilonproteobacteria</taxon>
        <taxon>Campylobacterales</taxon>
        <taxon>Arcobacteraceae</taxon>
        <taxon>Aliarcobacter</taxon>
    </lineage>
</organism>
<name>A0A366MX70_9BACT</name>
<comment type="subcellular location">
    <subcellularLocation>
        <location evidence="1">Membrane</location>
        <topology evidence="1">Multi-pass membrane protein</topology>
    </subcellularLocation>
</comment>
<reference evidence="9 10" key="1">
    <citation type="submission" date="2017-10" db="EMBL/GenBank/DDBJ databases">
        <title>Genomics of the genus Arcobacter.</title>
        <authorList>
            <person name="Perez-Cataluna A."/>
            <person name="Figueras M.J."/>
        </authorList>
    </citation>
    <scope>NUCLEOTIDE SEQUENCE [LARGE SCALE GENOMIC DNA]</scope>
    <source>
        <strain evidence="9 10">CECT 9230</strain>
    </source>
</reference>
<evidence type="ECO:0000256" key="6">
    <source>
        <dbReference type="ARBA" id="ARBA00023136"/>
    </source>
</evidence>
<protein>
    <submittedName>
        <fullName evidence="9">Cation/H(+) antiporter</fullName>
    </submittedName>
</protein>
<feature type="transmembrane region" description="Helical" evidence="7">
    <location>
        <begin position="53"/>
        <end position="74"/>
    </location>
</feature>
<feature type="transmembrane region" description="Helical" evidence="7">
    <location>
        <begin position="152"/>
        <end position="173"/>
    </location>
</feature>
<dbReference type="GO" id="GO:0016020">
    <property type="term" value="C:membrane"/>
    <property type="evidence" value="ECO:0007669"/>
    <property type="project" value="UniProtKB-SubCell"/>
</dbReference>
<feature type="transmembrane region" description="Helical" evidence="7">
    <location>
        <begin position="249"/>
        <end position="270"/>
    </location>
</feature>
<dbReference type="InterPro" id="IPR038770">
    <property type="entry name" value="Na+/solute_symporter_sf"/>
</dbReference>
<accession>A0A366MX70</accession>
<evidence type="ECO:0000259" key="8">
    <source>
        <dbReference type="Pfam" id="PF00999"/>
    </source>
</evidence>
<evidence type="ECO:0000256" key="3">
    <source>
        <dbReference type="ARBA" id="ARBA00022692"/>
    </source>
</evidence>
<dbReference type="Proteomes" id="UP000252669">
    <property type="component" value="Unassembled WGS sequence"/>
</dbReference>